<evidence type="ECO:0000259" key="13">
    <source>
        <dbReference type="Pfam" id="PF13603"/>
    </source>
</evidence>
<evidence type="ECO:0000313" key="14">
    <source>
        <dbReference type="EMBL" id="HDM90266.1"/>
    </source>
</evidence>
<evidence type="ECO:0000259" key="11">
    <source>
        <dbReference type="Pfam" id="PF00133"/>
    </source>
</evidence>
<reference evidence="14" key="1">
    <citation type="journal article" date="2020" name="mSystems">
        <title>Genome- and Community-Level Interaction Insights into Carbon Utilization and Element Cycling Functions of Hydrothermarchaeota in Hydrothermal Sediment.</title>
        <authorList>
            <person name="Zhou Z."/>
            <person name="Liu Y."/>
            <person name="Xu W."/>
            <person name="Pan J."/>
            <person name="Luo Z.H."/>
            <person name="Li M."/>
        </authorList>
    </citation>
    <scope>NUCLEOTIDE SEQUENCE [LARGE SCALE GENOMIC DNA]</scope>
    <source>
        <strain evidence="14">HyVt-237</strain>
    </source>
</reference>
<evidence type="ECO:0000256" key="7">
    <source>
        <dbReference type="ARBA" id="ARBA00023146"/>
    </source>
</evidence>
<dbReference type="FunFam" id="1.10.730.10:FF:000002">
    <property type="entry name" value="Leucine--tRNA ligase"/>
    <property type="match status" value="1"/>
</dbReference>
<evidence type="ECO:0000256" key="1">
    <source>
        <dbReference type="ARBA" id="ARBA00005594"/>
    </source>
</evidence>
<dbReference type="FunFam" id="3.40.50.620:FF:000056">
    <property type="entry name" value="Leucine--tRNA ligase"/>
    <property type="match status" value="1"/>
</dbReference>
<evidence type="ECO:0000256" key="4">
    <source>
        <dbReference type="ARBA" id="ARBA00022741"/>
    </source>
</evidence>
<keyword evidence="3 9" id="KW-0436">Ligase</keyword>
<keyword evidence="2 9" id="KW-0963">Cytoplasm</keyword>
<dbReference type="Gene3D" id="3.40.50.620">
    <property type="entry name" value="HUPs"/>
    <property type="match status" value="2"/>
</dbReference>
<dbReference type="Pfam" id="PF13603">
    <property type="entry name" value="tRNA-synt_1_2"/>
    <property type="match status" value="1"/>
</dbReference>
<dbReference type="InterPro" id="IPR009080">
    <property type="entry name" value="tRNAsynth_Ia_anticodon-bd"/>
</dbReference>
<dbReference type="NCBIfam" id="TIGR00396">
    <property type="entry name" value="leuS_bact"/>
    <property type="match status" value="1"/>
</dbReference>
<dbReference type="CDD" id="cd07958">
    <property type="entry name" value="Anticodon_Ia_Leu_BEm"/>
    <property type="match status" value="1"/>
</dbReference>
<keyword evidence="7 9" id="KW-0030">Aminoacyl-tRNA synthetase</keyword>
<dbReference type="InterPro" id="IPR025709">
    <property type="entry name" value="Leu_tRNA-synth_edit"/>
</dbReference>
<evidence type="ECO:0000256" key="10">
    <source>
        <dbReference type="RuleBase" id="RU363035"/>
    </source>
</evidence>
<comment type="similarity">
    <text evidence="1 9 10">Belongs to the class-I aminoacyl-tRNA synthetase family.</text>
</comment>
<comment type="caution">
    <text evidence="14">The sequence shown here is derived from an EMBL/GenBank/DDBJ whole genome shotgun (WGS) entry which is preliminary data.</text>
</comment>
<dbReference type="GO" id="GO:0005829">
    <property type="term" value="C:cytosol"/>
    <property type="evidence" value="ECO:0007669"/>
    <property type="project" value="TreeGrafter"/>
</dbReference>
<dbReference type="InterPro" id="IPR002300">
    <property type="entry name" value="aa-tRNA-synth_Ia"/>
</dbReference>
<dbReference type="EMBL" id="DRBW01000144">
    <property type="protein sequence ID" value="HDM90266.1"/>
    <property type="molecule type" value="Genomic_DNA"/>
</dbReference>
<dbReference type="InterPro" id="IPR002302">
    <property type="entry name" value="Leu-tRNA-ligase"/>
</dbReference>
<dbReference type="SUPFAM" id="SSF52374">
    <property type="entry name" value="Nucleotidylyl transferase"/>
    <property type="match status" value="1"/>
</dbReference>
<evidence type="ECO:0000256" key="9">
    <source>
        <dbReference type="HAMAP-Rule" id="MF_00049"/>
    </source>
</evidence>
<feature type="binding site" evidence="9">
    <location>
        <position position="620"/>
    </location>
    <ligand>
        <name>ATP</name>
        <dbReference type="ChEBI" id="CHEBI:30616"/>
    </ligand>
</feature>
<dbReference type="GO" id="GO:0005524">
    <property type="term" value="F:ATP binding"/>
    <property type="evidence" value="ECO:0007669"/>
    <property type="project" value="UniProtKB-UniRule"/>
</dbReference>
<organism evidence="14">
    <name type="scientific">candidate division WOR-3 bacterium</name>
    <dbReference type="NCBI Taxonomy" id="2052148"/>
    <lineage>
        <taxon>Bacteria</taxon>
        <taxon>Bacteria division WOR-3</taxon>
    </lineage>
</organism>
<sequence length="856" mass="99665">MRSKDEYPAREIEEKWQKWWNDKGLYLTKHPPRQKYYVLEMFPYPSGDLHMGHLKNYVIGDVVARVKIMEGYDILHPMGWDSFGLPAENAAIKKGVDPKKWTENNINTYRNTLKKLGISYDWTREIATSDPDYYRWTQWIFLFLYKKGLAYRKKDYVNWCPNCKTVLANEQVIDGKCERCKTPVVKKELEQWFFKITDYAERLLEDLKELEGKWPPQVLKLQENWIGRSEGCEIVFELEGKGIKLPVFTTRADTLFGVTFMTIAPEHYLLPEIIEDSPHREEVEEYVRQALLKSEAERTREEREKTGVFTGKYAIHPFTGEKIPIWVGDYVLANYGTGIVMGVPAHDQRDFEFAKKYGLPIRVVIKPEDGDEPRPEEMEAAFEDYGVMINSGEFTGLPSREGIERVASRLREMGKGGKTVSYRLKDWLISRQRYWGAPIPMIHCEKCGYVPVPEDQLPVRLPEGIRDFRPKGRSPLADVPEFIETKCPVCGGPARRDPDTMDTFVDSSWYHLRYIDPRNEEMPFDPEKAEAWMPVDQYIGGAEHATKHLIYARFIHKVLYDAGLLKTKEPYLHLFTQGLVLKRFFWCNHCLRVVEENEIEKGIHKACGNPIEERLEMMSKSKGNIVPVGPFVEKHGADTARITILFAGPAEKDMEWTDAGVEGARRFLNRIWRLYSKHRDKLRGEIPDFDPEKLSKEEKDLYIALQKTIFEVRKDSSEFHFNTALARLMELLTAMSRFEKTDSPVFLRSLREYIVLLAPFAPHLSEELWHWTGAESSVFSNRFPEYDPRYTRGELTEIAVQINGKVRARLQVQRGLEEKQVLDLALKEENVRRHLQGKNIRKTIYVKDKLLNIVAG</sequence>
<evidence type="ECO:0000256" key="3">
    <source>
        <dbReference type="ARBA" id="ARBA00022598"/>
    </source>
</evidence>
<dbReference type="Gene3D" id="1.10.730.10">
    <property type="entry name" value="Isoleucyl-tRNA Synthetase, Domain 1"/>
    <property type="match status" value="1"/>
</dbReference>
<keyword evidence="6 9" id="KW-0648">Protein biosynthesis</keyword>
<feature type="domain" description="Leucyl-tRNA synthetase editing" evidence="13">
    <location>
        <begin position="223"/>
        <end position="410"/>
    </location>
</feature>
<dbReference type="SUPFAM" id="SSF47323">
    <property type="entry name" value="Anticodon-binding domain of a subclass of class I aminoacyl-tRNA synthetases"/>
    <property type="match status" value="1"/>
</dbReference>
<feature type="short sequence motif" description="'HIGH' region" evidence="9">
    <location>
        <begin position="43"/>
        <end position="53"/>
    </location>
</feature>
<dbReference type="GO" id="GO:0002161">
    <property type="term" value="F:aminoacyl-tRNA deacylase activity"/>
    <property type="evidence" value="ECO:0007669"/>
    <property type="project" value="InterPro"/>
</dbReference>
<dbReference type="PANTHER" id="PTHR43740:SF2">
    <property type="entry name" value="LEUCINE--TRNA LIGASE, MITOCHONDRIAL"/>
    <property type="match status" value="1"/>
</dbReference>
<dbReference type="InterPro" id="IPR001412">
    <property type="entry name" value="aa-tRNA-synth_I_CS"/>
</dbReference>
<evidence type="ECO:0000259" key="12">
    <source>
        <dbReference type="Pfam" id="PF08264"/>
    </source>
</evidence>
<feature type="domain" description="Aminoacyl-tRNA synthetase class Ia" evidence="11">
    <location>
        <begin position="424"/>
        <end position="581"/>
    </location>
</feature>
<accession>A0A7C0X8Q4</accession>
<dbReference type="AlphaFoldDB" id="A0A7C0X8Q4"/>
<evidence type="ECO:0000256" key="2">
    <source>
        <dbReference type="ARBA" id="ARBA00022490"/>
    </source>
</evidence>
<evidence type="ECO:0000256" key="8">
    <source>
        <dbReference type="ARBA" id="ARBA00047469"/>
    </source>
</evidence>
<name>A0A7C0X8Q4_UNCW3</name>
<dbReference type="PANTHER" id="PTHR43740">
    <property type="entry name" value="LEUCYL-TRNA SYNTHETASE"/>
    <property type="match status" value="1"/>
</dbReference>
<dbReference type="Proteomes" id="UP000885931">
    <property type="component" value="Unassembled WGS sequence"/>
</dbReference>
<dbReference type="FunFam" id="3.40.50.620:FF:000003">
    <property type="entry name" value="Leucine--tRNA ligase"/>
    <property type="match status" value="1"/>
</dbReference>
<dbReference type="CDD" id="cd00812">
    <property type="entry name" value="LeuRS_core"/>
    <property type="match status" value="1"/>
</dbReference>
<comment type="caution">
    <text evidence="9">Lacks conserved residue(s) required for the propagation of feature annotation.</text>
</comment>
<dbReference type="InterPro" id="IPR013155">
    <property type="entry name" value="M/V/L/I-tRNA-synth_anticd-bd"/>
</dbReference>
<evidence type="ECO:0000256" key="6">
    <source>
        <dbReference type="ARBA" id="ARBA00022917"/>
    </source>
</evidence>
<dbReference type="GO" id="GO:0004823">
    <property type="term" value="F:leucine-tRNA ligase activity"/>
    <property type="evidence" value="ECO:0007669"/>
    <property type="project" value="UniProtKB-UniRule"/>
</dbReference>
<dbReference type="GO" id="GO:0006429">
    <property type="term" value="P:leucyl-tRNA aminoacylation"/>
    <property type="evidence" value="ECO:0007669"/>
    <property type="project" value="UniProtKB-UniRule"/>
</dbReference>
<protein>
    <recommendedName>
        <fullName evidence="9">Leucine--tRNA ligase</fullName>
        <ecNumber evidence="9">6.1.1.4</ecNumber>
    </recommendedName>
    <alternativeName>
        <fullName evidence="9">Leucyl-tRNA synthetase</fullName>
        <shortName evidence="9">LeuRS</shortName>
    </alternativeName>
</protein>
<dbReference type="SUPFAM" id="SSF50677">
    <property type="entry name" value="ValRS/IleRS/LeuRS editing domain"/>
    <property type="match status" value="1"/>
</dbReference>
<dbReference type="PROSITE" id="PS00178">
    <property type="entry name" value="AA_TRNA_LIGASE_I"/>
    <property type="match status" value="1"/>
</dbReference>
<dbReference type="Pfam" id="PF08264">
    <property type="entry name" value="Anticodon_1"/>
    <property type="match status" value="1"/>
</dbReference>
<dbReference type="InterPro" id="IPR009008">
    <property type="entry name" value="Val/Leu/Ile-tRNA-synth_edit"/>
</dbReference>
<keyword evidence="4 9" id="KW-0547">Nucleotide-binding</keyword>
<dbReference type="HAMAP" id="MF_00049_B">
    <property type="entry name" value="Leu_tRNA_synth_B"/>
    <property type="match status" value="1"/>
</dbReference>
<comment type="catalytic activity">
    <reaction evidence="8 9">
        <text>tRNA(Leu) + L-leucine + ATP = L-leucyl-tRNA(Leu) + AMP + diphosphate</text>
        <dbReference type="Rhea" id="RHEA:11688"/>
        <dbReference type="Rhea" id="RHEA-COMP:9613"/>
        <dbReference type="Rhea" id="RHEA-COMP:9622"/>
        <dbReference type="ChEBI" id="CHEBI:30616"/>
        <dbReference type="ChEBI" id="CHEBI:33019"/>
        <dbReference type="ChEBI" id="CHEBI:57427"/>
        <dbReference type="ChEBI" id="CHEBI:78442"/>
        <dbReference type="ChEBI" id="CHEBI:78494"/>
        <dbReference type="ChEBI" id="CHEBI:456215"/>
        <dbReference type="EC" id="6.1.1.4"/>
    </reaction>
</comment>
<keyword evidence="5 9" id="KW-0067">ATP-binding</keyword>
<evidence type="ECO:0000256" key="5">
    <source>
        <dbReference type="ARBA" id="ARBA00022840"/>
    </source>
</evidence>
<feature type="domain" description="Aminoacyl-tRNA synthetase class Ia" evidence="11">
    <location>
        <begin position="15"/>
        <end position="219"/>
    </location>
</feature>
<dbReference type="InterPro" id="IPR014729">
    <property type="entry name" value="Rossmann-like_a/b/a_fold"/>
</dbReference>
<comment type="subcellular location">
    <subcellularLocation>
        <location evidence="9">Cytoplasm</location>
    </subcellularLocation>
</comment>
<gene>
    <name evidence="9" type="primary">leuS</name>
    <name evidence="14" type="ORF">ENG67_03545</name>
</gene>
<dbReference type="PRINTS" id="PR00985">
    <property type="entry name" value="TRNASYNTHLEU"/>
</dbReference>
<dbReference type="Pfam" id="PF00133">
    <property type="entry name" value="tRNA-synt_1"/>
    <property type="match status" value="2"/>
</dbReference>
<feature type="domain" description="Methionyl/Valyl/Leucyl/Isoleucyl-tRNA synthetase anticodon-binding" evidence="12">
    <location>
        <begin position="702"/>
        <end position="819"/>
    </location>
</feature>
<proteinExistence type="inferred from homology"/>
<dbReference type="EC" id="6.1.1.4" evidence="9"/>